<comment type="caution">
    <text evidence="1">The sequence shown here is derived from an EMBL/GenBank/DDBJ whole genome shotgun (WGS) entry which is preliminary data.</text>
</comment>
<sequence>MPKWVAKKKDIFKISFQLTSKQANRMTGRLRVTYRTVRGTCWLSARHMDVK</sequence>
<dbReference type="EMBL" id="JACIER010000005">
    <property type="protein sequence ID" value="MBB4043699.1"/>
    <property type="molecule type" value="Genomic_DNA"/>
</dbReference>
<dbReference type="Proteomes" id="UP000560658">
    <property type="component" value="Unassembled WGS sequence"/>
</dbReference>
<evidence type="ECO:0000313" key="1">
    <source>
        <dbReference type="EMBL" id="MBB4043699.1"/>
    </source>
</evidence>
<accession>A0A840CYP6</accession>
<keyword evidence="2" id="KW-1185">Reference proteome</keyword>
<evidence type="ECO:0000313" key="2">
    <source>
        <dbReference type="Proteomes" id="UP000560658"/>
    </source>
</evidence>
<gene>
    <name evidence="1" type="ORF">GGR06_001485</name>
</gene>
<protein>
    <submittedName>
        <fullName evidence="1">Uncharacterized protein</fullName>
    </submittedName>
</protein>
<name>A0A840CYP6_9BACE</name>
<proteinExistence type="predicted"/>
<reference evidence="1" key="1">
    <citation type="submission" date="2020-08" db="EMBL/GenBank/DDBJ databases">
        <title>Genomic Encyclopedia of Type Strains, Phase IV (KMG-IV): sequencing the most valuable type-strain genomes for metagenomic binning, comparative biology and taxonomic classification.</title>
        <authorList>
            <person name="Goeker M."/>
        </authorList>
    </citation>
    <scope>NUCLEOTIDE SEQUENCE [LARGE SCALE GENOMIC DNA]</scope>
    <source>
        <strain evidence="1">DSM 105720</strain>
    </source>
</reference>
<organism evidence="1 2">
    <name type="scientific">Bacteroides reticulotermitis</name>
    <dbReference type="NCBI Taxonomy" id="1133319"/>
    <lineage>
        <taxon>Bacteria</taxon>
        <taxon>Pseudomonadati</taxon>
        <taxon>Bacteroidota</taxon>
        <taxon>Bacteroidia</taxon>
        <taxon>Bacteroidales</taxon>
        <taxon>Bacteroidaceae</taxon>
        <taxon>Bacteroides</taxon>
    </lineage>
</organism>
<dbReference type="AlphaFoldDB" id="A0A840CYP6"/>